<comment type="catalytic activity">
    <reaction evidence="8 11">
        <text>lipid IVA (E. coli) + CMP-3-deoxy-beta-D-manno-octulosonate = alpha-Kdo-(2-&gt;6)-lipid IVA (E. coli) + CMP + H(+)</text>
        <dbReference type="Rhea" id="RHEA:28066"/>
        <dbReference type="ChEBI" id="CHEBI:15378"/>
        <dbReference type="ChEBI" id="CHEBI:58603"/>
        <dbReference type="ChEBI" id="CHEBI:60364"/>
        <dbReference type="ChEBI" id="CHEBI:60377"/>
        <dbReference type="ChEBI" id="CHEBI:85987"/>
        <dbReference type="EC" id="2.4.99.12"/>
    </reaction>
</comment>
<dbReference type="GO" id="GO:0005886">
    <property type="term" value="C:plasma membrane"/>
    <property type="evidence" value="ECO:0007669"/>
    <property type="project" value="UniProtKB-SubCell"/>
</dbReference>
<keyword evidence="11" id="KW-1003">Cell membrane</keyword>
<organism evidence="14 15">
    <name type="scientific">Pelagibius litoralis</name>
    <dbReference type="NCBI Taxonomy" id="374515"/>
    <lineage>
        <taxon>Bacteria</taxon>
        <taxon>Pseudomonadati</taxon>
        <taxon>Pseudomonadota</taxon>
        <taxon>Alphaproteobacteria</taxon>
        <taxon>Rhodospirillales</taxon>
        <taxon>Rhodovibrionaceae</taxon>
        <taxon>Pelagibius</taxon>
    </lineage>
</organism>
<dbReference type="EMBL" id="JAAQPH010000007">
    <property type="protein sequence ID" value="NIA69022.1"/>
    <property type="molecule type" value="Genomic_DNA"/>
</dbReference>
<feature type="region of interest" description="Disordered" evidence="12">
    <location>
        <begin position="1"/>
        <end position="20"/>
    </location>
</feature>
<dbReference type="GO" id="GO:0009245">
    <property type="term" value="P:lipid A biosynthetic process"/>
    <property type="evidence" value="ECO:0007669"/>
    <property type="project" value="TreeGrafter"/>
</dbReference>
<dbReference type="Proteomes" id="UP000761264">
    <property type="component" value="Unassembled WGS sequence"/>
</dbReference>
<dbReference type="RefSeq" id="WP_167224582.1">
    <property type="nucleotide sequence ID" value="NZ_JAAQPH010000007.1"/>
</dbReference>
<dbReference type="Gene3D" id="3.40.50.11720">
    <property type="entry name" value="3-Deoxy-D-manno-octulosonic-acid transferase, N-terminal domain"/>
    <property type="match status" value="1"/>
</dbReference>
<evidence type="ECO:0000256" key="5">
    <source>
        <dbReference type="ARBA" id="ARBA00019077"/>
    </source>
</evidence>
<gene>
    <name evidence="14" type="ORF">HBA54_10510</name>
</gene>
<dbReference type="FunFam" id="3.40.50.2000:FF:000032">
    <property type="entry name" value="3-deoxy-D-manno-octulosonic acid transferase"/>
    <property type="match status" value="1"/>
</dbReference>
<evidence type="ECO:0000256" key="4">
    <source>
        <dbReference type="ARBA" id="ARBA00012621"/>
    </source>
</evidence>
<comment type="caution">
    <text evidence="14">The sequence shown here is derived from an EMBL/GenBank/DDBJ whole genome shotgun (WGS) entry which is preliminary data.</text>
</comment>
<evidence type="ECO:0000256" key="3">
    <source>
        <dbReference type="ARBA" id="ARBA00006380"/>
    </source>
</evidence>
<dbReference type="PANTHER" id="PTHR42755:SF1">
    <property type="entry name" value="3-DEOXY-D-MANNO-OCTULOSONIC ACID TRANSFERASE, MITOCHONDRIAL-RELATED"/>
    <property type="match status" value="1"/>
</dbReference>
<dbReference type="GO" id="GO:0043842">
    <property type="term" value="F:Kdo transferase activity"/>
    <property type="evidence" value="ECO:0007669"/>
    <property type="project" value="UniProtKB-EC"/>
</dbReference>
<evidence type="ECO:0000313" key="14">
    <source>
        <dbReference type="EMBL" id="NIA69022.1"/>
    </source>
</evidence>
<comment type="pathway">
    <text evidence="2 11">Bacterial outer membrane biogenesis; LPS core biosynthesis.</text>
</comment>
<dbReference type="InterPro" id="IPR038107">
    <property type="entry name" value="Glycos_transf_N_sf"/>
</dbReference>
<feature type="domain" description="3-deoxy-D-manno-octulosonic-acid transferase N-terminal" evidence="13">
    <location>
        <begin position="62"/>
        <end position="236"/>
    </location>
</feature>
<name>A0A967C9D6_9PROT</name>
<evidence type="ECO:0000256" key="2">
    <source>
        <dbReference type="ARBA" id="ARBA00004713"/>
    </source>
</evidence>
<feature type="site" description="Transition state stabilizer" evidence="10">
    <location>
        <position position="235"/>
    </location>
</feature>
<evidence type="ECO:0000256" key="7">
    <source>
        <dbReference type="ARBA" id="ARBA00031445"/>
    </source>
</evidence>
<comment type="similarity">
    <text evidence="3">Belongs to the glycosyltransferase group 1 family. Glycosyltransferase 30 subfamily.</text>
</comment>
<evidence type="ECO:0000256" key="9">
    <source>
        <dbReference type="PIRSR" id="PIRSR639901-1"/>
    </source>
</evidence>
<keyword evidence="11" id="KW-0448">Lipopolysaccharide biosynthesis</keyword>
<feature type="compositionally biased region" description="Basic and acidic residues" evidence="12">
    <location>
        <begin position="1"/>
        <end position="18"/>
    </location>
</feature>
<evidence type="ECO:0000259" key="13">
    <source>
        <dbReference type="Pfam" id="PF04413"/>
    </source>
</evidence>
<keyword evidence="6 11" id="KW-0808">Transferase</keyword>
<evidence type="ECO:0000256" key="6">
    <source>
        <dbReference type="ARBA" id="ARBA00022679"/>
    </source>
</evidence>
<proteinExistence type="inferred from homology"/>
<sequence>MPPEAERSDQGKADRGRDAGGLGSTVARTVFAGYRLLTGIGAPLVRTYLRRRLTRGREDPFRIEERLGRTKLARPEGPLVWLHAASVGETVSLLPLIERLQREQPALSLLMTSGTVTSAKLMAERLPAGVIHQYVPVDLPGAVAGFLDHWRPALGIMVESEFWPNLIRSASQAGTELVLLNGRVSPASYRSWRRVRPLIAELLGHFSLVMARSPQDQAHLRDLGAGDTLCAGDLKAAAPPLSADPAALERLRAEIAGRPLWLAASTHSGEDEIVAQVHRMLTALHPSLLTLIVPRHPNRAEAIREILEAKQLTVAQRSRGEAITGDTDIYLADTMGEMGLWYHLANIVFVGGSLVPTGGHNLLEPAKLDCAVLTGPHTTNFSQMAEGMQAAGALCQVADEGELQKTLATLLADTGRRDALAATAAGYADRQADVLGRVMKALDPLLQKIPTA</sequence>
<comment type="function">
    <text evidence="1 11">Involved in lipopolysaccharide (LPS) biosynthesis. Catalyzes the transfer of 3-deoxy-D-manno-octulosonate (Kdo) residue(s) from CMP-Kdo to lipid IV(A), the tetraacyldisaccharide-1,4'-bisphosphate precursor of lipid A.</text>
</comment>
<dbReference type="PANTHER" id="PTHR42755">
    <property type="entry name" value="3-DEOXY-MANNO-OCTULOSONATE CYTIDYLYLTRANSFERASE"/>
    <property type="match status" value="1"/>
</dbReference>
<evidence type="ECO:0000256" key="12">
    <source>
        <dbReference type="SAM" id="MobiDB-lite"/>
    </source>
</evidence>
<evidence type="ECO:0000256" key="1">
    <source>
        <dbReference type="ARBA" id="ARBA00003394"/>
    </source>
</evidence>
<feature type="site" description="Transition state stabilizer" evidence="10">
    <location>
        <position position="159"/>
    </location>
</feature>
<evidence type="ECO:0000313" key="15">
    <source>
        <dbReference type="Proteomes" id="UP000761264"/>
    </source>
</evidence>
<dbReference type="Pfam" id="PF04413">
    <property type="entry name" value="Glycos_transf_N"/>
    <property type="match status" value="1"/>
</dbReference>
<accession>A0A967C9D6</accession>
<evidence type="ECO:0000256" key="8">
    <source>
        <dbReference type="ARBA" id="ARBA00049183"/>
    </source>
</evidence>
<keyword evidence="15" id="KW-1185">Reference proteome</keyword>
<keyword evidence="11" id="KW-0472">Membrane</keyword>
<dbReference type="AlphaFoldDB" id="A0A967C9D6"/>
<evidence type="ECO:0000256" key="10">
    <source>
        <dbReference type="PIRSR" id="PIRSR639901-2"/>
    </source>
</evidence>
<dbReference type="InterPro" id="IPR039901">
    <property type="entry name" value="Kdotransferase"/>
</dbReference>
<dbReference type="EC" id="2.4.99.12" evidence="4 11"/>
<dbReference type="Gene3D" id="3.40.50.2000">
    <property type="entry name" value="Glycogen Phosphorylase B"/>
    <property type="match status" value="1"/>
</dbReference>
<dbReference type="InterPro" id="IPR007507">
    <property type="entry name" value="Glycos_transf_N"/>
</dbReference>
<reference evidence="14" key="1">
    <citation type="submission" date="2020-03" db="EMBL/GenBank/DDBJ databases">
        <title>Genome of Pelagibius litoralis DSM 21314T.</title>
        <authorList>
            <person name="Wang G."/>
        </authorList>
    </citation>
    <scope>NUCLEOTIDE SEQUENCE</scope>
    <source>
        <strain evidence="14">DSM 21314</strain>
    </source>
</reference>
<protein>
    <recommendedName>
        <fullName evidence="5 11">3-deoxy-D-manno-octulosonic acid transferase</fullName>
        <shortName evidence="11">Kdo transferase</shortName>
        <ecNumber evidence="4 11">2.4.99.12</ecNumber>
    </recommendedName>
    <alternativeName>
        <fullName evidence="7 11">Lipid IV(A) 3-deoxy-D-manno-octulosonic acid transferase</fullName>
    </alternativeName>
</protein>
<feature type="active site" description="Proton acceptor" evidence="9">
    <location>
        <position position="89"/>
    </location>
</feature>
<evidence type="ECO:0000256" key="11">
    <source>
        <dbReference type="RuleBase" id="RU365103"/>
    </source>
</evidence>
<comment type="subcellular location">
    <subcellularLocation>
        <location evidence="11">Cell membrane</location>
    </subcellularLocation>
</comment>
<dbReference type="GO" id="GO:0009244">
    <property type="term" value="P:lipopolysaccharide core region biosynthetic process"/>
    <property type="evidence" value="ECO:0007669"/>
    <property type="project" value="UniProtKB-UniRule"/>
</dbReference>